<evidence type="ECO:0000256" key="1">
    <source>
        <dbReference type="SAM" id="MobiDB-lite"/>
    </source>
</evidence>
<dbReference type="InterPro" id="IPR037516">
    <property type="entry name" value="Tripartite_DENN"/>
</dbReference>
<comment type="caution">
    <text evidence="3">The sequence shown here is derived from an EMBL/GenBank/DDBJ whole genome shotgun (WGS) entry which is preliminary data.</text>
</comment>
<feature type="region of interest" description="Disordered" evidence="1">
    <location>
        <begin position="195"/>
        <end position="264"/>
    </location>
</feature>
<reference evidence="3 4" key="1">
    <citation type="journal article" date="2011" name="J. Gen. Appl. Microbiol.">
        <title>Draft genome sequencing of the enigmatic basidiomycete Mixia osmundae.</title>
        <authorList>
            <person name="Nishida H."/>
            <person name="Nagatsuka Y."/>
            <person name="Sugiyama J."/>
        </authorList>
    </citation>
    <scope>NUCLEOTIDE SEQUENCE [LARGE SCALE GENOMIC DNA]</scope>
    <source>
        <strain evidence="4">CBS 9802 / IAM 14324 / JCM 22182 / KY 12970</strain>
    </source>
</reference>
<dbReference type="PANTHER" id="PTHR28245:SF1">
    <property type="entry name" value="ARF3-INTERACTING PROTEIN 1"/>
    <property type="match status" value="1"/>
</dbReference>
<name>G7E913_MIXOS</name>
<dbReference type="eggNOG" id="ENOG502QQUZ">
    <property type="taxonomic scope" value="Eukaryota"/>
</dbReference>
<dbReference type="STRING" id="764103.G7E913"/>
<dbReference type="PANTHER" id="PTHR28245">
    <property type="entry name" value="ARF3-INTERACTING PROTEIN 1"/>
    <property type="match status" value="1"/>
</dbReference>
<sequence>MAHVAYVLAAEFDIDEGATLRHQIPCETGTDASLLAELMLPEGVHNRTEDWTIFYLNQNPALSVRSPVPESNGFTTSRANGAAQANEAVKSDKVLYVISLVKVKKDDTVRRGGITKAVAICTYHPFIQIYKPILLLALEDYFKDSTSTCVERLYEALNEMDLSQCPVLSPSERLVLRVSDRADLFEDRFPADTLVATPSRPDMELQSGPHDEDDFPKTPTMNNLTPGNLWSERRPTITPADFAARSASHAQRHSTPAYKSSRRSRDTHFYETSVRYAEFDLPVRIPLATFPEEVGDYSMIDLIKTFPQSAATPHIGQLHPHLHTSGASTPPIIILLNALITEKRIVILGKTQSASQVANLVLAACALGSGGGAILQGFVRRAFPFANLGIQSVLETVPGYIAGVTNSVFEIHADWWDILCDIETGKITVSKNIGYPPASATNALSASTSSAHANVATKEVDKRDLDPRLDHPDLLLMEEVSASLQGHHGEMAIRARFAEFLHRFVRLAARQEEEASGKTTLSFPCYAYTRNRLGSGVLPVDDLTWLKEKIVHAPRIQAWLSTYACGLVREDFLQKAQTRALRGLDPAHQIARLRYGRQVSLSEIEDIFATLSQSVKSYDQVIELLVLLPVHLGGLGPVALGLFHPQRTVRQYAVALLDAIGQYTTGAKFLQGLNLYHRLAYERLAAERVQNGT</sequence>
<reference evidence="3 4" key="2">
    <citation type="journal article" date="2012" name="Open Biol.">
        <title>Characteristics of nucleosomes and linker DNA regions on the genome of the basidiomycete Mixia osmundae revealed by mono- and dinucleosome mapping.</title>
        <authorList>
            <person name="Nishida H."/>
            <person name="Kondo S."/>
            <person name="Matsumoto T."/>
            <person name="Suzuki Y."/>
            <person name="Yoshikawa H."/>
            <person name="Taylor T.D."/>
            <person name="Sugiyama J."/>
        </authorList>
    </citation>
    <scope>NUCLEOTIDE SEQUENCE [LARGE SCALE GENOMIC DNA]</scope>
    <source>
        <strain evidence="4">CBS 9802 / IAM 14324 / JCM 22182 / KY 12970</strain>
    </source>
</reference>
<dbReference type="OMA" id="GRHFWAQ"/>
<dbReference type="GO" id="GO:0051666">
    <property type="term" value="P:actin cortical patch localization"/>
    <property type="evidence" value="ECO:0007669"/>
    <property type="project" value="TreeGrafter"/>
</dbReference>
<gene>
    <name evidence="3" type="primary">Mo06332</name>
    <name evidence="3" type="ORF">E5Q_06332</name>
</gene>
<evidence type="ECO:0000259" key="2">
    <source>
        <dbReference type="PROSITE" id="PS50211"/>
    </source>
</evidence>
<dbReference type="GO" id="GO:0005886">
    <property type="term" value="C:plasma membrane"/>
    <property type="evidence" value="ECO:0007669"/>
    <property type="project" value="TreeGrafter"/>
</dbReference>
<protein>
    <recommendedName>
        <fullName evidence="2">UDENN domain-containing protein</fullName>
    </recommendedName>
</protein>
<dbReference type="Proteomes" id="UP000009131">
    <property type="component" value="Unassembled WGS sequence"/>
</dbReference>
<dbReference type="OrthoDB" id="66409at2759"/>
<dbReference type="Pfam" id="PF07792">
    <property type="entry name" value="Afi1"/>
    <property type="match status" value="1"/>
</dbReference>
<dbReference type="FunCoup" id="G7E913">
    <property type="interactions" value="27"/>
</dbReference>
<feature type="domain" description="UDENN" evidence="2">
    <location>
        <begin position="5"/>
        <end position="574"/>
    </location>
</feature>
<proteinExistence type="predicted"/>
<dbReference type="AlphaFoldDB" id="G7E913"/>
<dbReference type="HOGENOM" id="CLU_009044_1_0_1"/>
<organism evidence="3 4">
    <name type="scientific">Mixia osmundae (strain CBS 9802 / IAM 14324 / JCM 22182 / KY 12970)</name>
    <dbReference type="NCBI Taxonomy" id="764103"/>
    <lineage>
        <taxon>Eukaryota</taxon>
        <taxon>Fungi</taxon>
        <taxon>Dikarya</taxon>
        <taxon>Basidiomycota</taxon>
        <taxon>Pucciniomycotina</taxon>
        <taxon>Mixiomycetes</taxon>
        <taxon>Mixiales</taxon>
        <taxon>Mixiaceae</taxon>
        <taxon>Mixia</taxon>
    </lineage>
</organism>
<evidence type="ECO:0000313" key="4">
    <source>
        <dbReference type="Proteomes" id="UP000009131"/>
    </source>
</evidence>
<keyword evidence="4" id="KW-1185">Reference proteome</keyword>
<dbReference type="InParanoid" id="G7E913"/>
<dbReference type="InterPro" id="IPR012860">
    <property type="entry name" value="Afi1_N"/>
</dbReference>
<dbReference type="Pfam" id="PF08616">
    <property type="entry name" value="SPA"/>
    <property type="match status" value="1"/>
</dbReference>
<dbReference type="RefSeq" id="XP_014568844.1">
    <property type="nucleotide sequence ID" value="XM_014713358.1"/>
</dbReference>
<dbReference type="PROSITE" id="PS50211">
    <property type="entry name" value="DENN"/>
    <property type="match status" value="1"/>
</dbReference>
<feature type="compositionally biased region" description="Polar residues" evidence="1">
    <location>
        <begin position="219"/>
        <end position="228"/>
    </location>
</feature>
<accession>G7E913</accession>
<evidence type="ECO:0000313" key="3">
    <source>
        <dbReference type="EMBL" id="GAA99631.1"/>
    </source>
</evidence>
<dbReference type="InterPro" id="IPR052809">
    <property type="entry name" value="Actin_polarity_regulatory"/>
</dbReference>
<dbReference type="EMBL" id="BABT02000220">
    <property type="protein sequence ID" value="GAA99631.1"/>
    <property type="molecule type" value="Genomic_DNA"/>
</dbReference>